<protein>
    <submittedName>
        <fullName evidence="1">Uncharacterized protein</fullName>
    </submittedName>
</protein>
<dbReference type="EMBL" id="JACIEF010000001">
    <property type="protein sequence ID" value="MBB4106260.1"/>
    <property type="molecule type" value="Genomic_DNA"/>
</dbReference>
<proteinExistence type="predicted"/>
<dbReference type="Proteomes" id="UP000532273">
    <property type="component" value="Unassembled WGS sequence"/>
</dbReference>
<evidence type="ECO:0000313" key="1">
    <source>
        <dbReference type="EMBL" id="MBB4106260.1"/>
    </source>
</evidence>
<sequence length="43" mass="5125">MIFETEYSYSQTKLKNTLLKPVPWKSLDKAMLKVNYEQSRNNS</sequence>
<accession>A0A7W6K6T7</accession>
<name>A0A7W6K6T7_9SPHI</name>
<reference evidence="1 2" key="1">
    <citation type="submission" date="2020-08" db="EMBL/GenBank/DDBJ databases">
        <title>Genomic Encyclopedia of Type Strains, Phase IV (KMG-IV): sequencing the most valuable type-strain genomes for metagenomic binning, comparative biology and taxonomic classification.</title>
        <authorList>
            <person name="Goeker M."/>
        </authorList>
    </citation>
    <scope>NUCLEOTIDE SEQUENCE [LARGE SCALE GENOMIC DNA]</scope>
    <source>
        <strain evidence="1 2">DSM 100774</strain>
    </source>
</reference>
<evidence type="ECO:0000313" key="2">
    <source>
        <dbReference type="Proteomes" id="UP000532273"/>
    </source>
</evidence>
<organism evidence="1 2">
    <name type="scientific">Pedobacter zeae</name>
    <dbReference type="NCBI Taxonomy" id="1737356"/>
    <lineage>
        <taxon>Bacteria</taxon>
        <taxon>Pseudomonadati</taxon>
        <taxon>Bacteroidota</taxon>
        <taxon>Sphingobacteriia</taxon>
        <taxon>Sphingobacteriales</taxon>
        <taxon>Sphingobacteriaceae</taxon>
        <taxon>Pedobacter</taxon>
    </lineage>
</organism>
<comment type="caution">
    <text evidence="1">The sequence shown here is derived from an EMBL/GenBank/DDBJ whole genome shotgun (WGS) entry which is preliminary data.</text>
</comment>
<gene>
    <name evidence="1" type="ORF">GGQ60_000220</name>
</gene>
<dbReference type="AlphaFoldDB" id="A0A7W6K6T7"/>